<reference evidence="2 3" key="1">
    <citation type="journal article" date="2013" name="Stand. Genomic Sci.">
        <title>Genomic Encyclopedia of Type Strains, Phase I: The one thousand microbial genomes (KMG-I) project.</title>
        <authorList>
            <person name="Kyrpides N.C."/>
            <person name="Woyke T."/>
            <person name="Eisen J.A."/>
            <person name="Garrity G."/>
            <person name="Lilburn T.G."/>
            <person name="Beck B.J."/>
            <person name="Whitman W.B."/>
            <person name="Hugenholtz P."/>
            <person name="Klenk H.P."/>
        </authorList>
    </citation>
    <scope>NUCLEOTIDE SEQUENCE [LARGE SCALE GENOMIC DNA]</scope>
    <source>
        <strain evidence="2 3">DSM 45044</strain>
    </source>
</reference>
<evidence type="ECO:0000313" key="2">
    <source>
        <dbReference type="EMBL" id="TWJ14541.1"/>
    </source>
</evidence>
<feature type="compositionally biased region" description="Basic and acidic residues" evidence="1">
    <location>
        <begin position="140"/>
        <end position="152"/>
    </location>
</feature>
<dbReference type="AlphaFoldDB" id="A0A562V9J6"/>
<name>A0A562V9J6_9ACTN</name>
<protein>
    <submittedName>
        <fullName evidence="2">Nucleic acid/nucleotide deaminase of polymorphic system toxin</fullName>
    </submittedName>
</protein>
<dbReference type="Pfam" id="PF14428">
    <property type="entry name" value="DddA-like"/>
    <property type="match status" value="1"/>
</dbReference>
<evidence type="ECO:0000256" key="1">
    <source>
        <dbReference type="SAM" id="MobiDB-lite"/>
    </source>
</evidence>
<proteinExistence type="predicted"/>
<feature type="region of interest" description="Disordered" evidence="1">
    <location>
        <begin position="1"/>
        <end position="36"/>
    </location>
</feature>
<accession>A0A562V9J6</accession>
<organism evidence="2 3">
    <name type="scientific">Stackebrandtia albiflava</name>
    <dbReference type="NCBI Taxonomy" id="406432"/>
    <lineage>
        <taxon>Bacteria</taxon>
        <taxon>Bacillati</taxon>
        <taxon>Actinomycetota</taxon>
        <taxon>Actinomycetes</taxon>
        <taxon>Glycomycetales</taxon>
        <taxon>Glycomycetaceae</taxon>
        <taxon>Stackebrandtia</taxon>
    </lineage>
</organism>
<sequence length="325" mass="35546">MAAVPPDTGTAPDTTRGLRPPKPRQLPHRDHTRTPATGLTLAGLRPLWCNESLPGQVCHHEGNLGMGSIEELQSFIDAATTAAETLVSALTQSRQYGDDLAEELDGMSVHGTADQIREAVIKLDEAIALLGSIQRKADEAHTTAEAAKETLRPDLGQNTRAAPARPVSESPIPTEAATAKTCDPNPHLIDMPTMPPKTKRGRGMPQHPTHGRWVGRSEFDRKLQSGADEETRAVDELWSRVRRPDEVPSLMIATHVEPKFAVRMRRQELKNETIVINNPDGPCGYATSLRYGCDQILPRLLPPGASLTVYWPDGNQHTYHGVEES</sequence>
<dbReference type="EMBL" id="VLLL01000005">
    <property type="protein sequence ID" value="TWJ14541.1"/>
    <property type="molecule type" value="Genomic_DNA"/>
</dbReference>
<feature type="region of interest" description="Disordered" evidence="1">
    <location>
        <begin position="140"/>
        <end position="188"/>
    </location>
</feature>
<evidence type="ECO:0000313" key="3">
    <source>
        <dbReference type="Proteomes" id="UP000321617"/>
    </source>
</evidence>
<dbReference type="InterPro" id="IPR032724">
    <property type="entry name" value="SCP1.201-like"/>
</dbReference>
<gene>
    <name evidence="2" type="ORF">LX16_0226</name>
</gene>
<dbReference type="Proteomes" id="UP000321617">
    <property type="component" value="Unassembled WGS sequence"/>
</dbReference>
<comment type="caution">
    <text evidence="2">The sequence shown here is derived from an EMBL/GenBank/DDBJ whole genome shotgun (WGS) entry which is preliminary data.</text>
</comment>
<keyword evidence="3" id="KW-1185">Reference proteome</keyword>